<dbReference type="EMBL" id="LYDR01000072">
    <property type="protein sequence ID" value="ODA31954.1"/>
    <property type="molecule type" value="Genomic_DNA"/>
</dbReference>
<dbReference type="Proteomes" id="UP000094828">
    <property type="component" value="Unassembled WGS sequence"/>
</dbReference>
<dbReference type="OrthoDB" id="285058at2"/>
<name>A0A1C3EFH3_9PLAN</name>
<evidence type="ECO:0000313" key="3">
    <source>
        <dbReference type="Proteomes" id="UP000094828"/>
    </source>
</evidence>
<accession>A0A1C3EFH3</accession>
<proteinExistence type="predicted"/>
<comment type="caution">
    <text evidence="2">The sequence shown here is derived from an EMBL/GenBank/DDBJ whole genome shotgun (WGS) entry which is preliminary data.</text>
</comment>
<feature type="transmembrane region" description="Helical" evidence="1">
    <location>
        <begin position="39"/>
        <end position="58"/>
    </location>
</feature>
<evidence type="ECO:0000256" key="1">
    <source>
        <dbReference type="SAM" id="Phobius"/>
    </source>
</evidence>
<evidence type="ECO:0008006" key="4">
    <source>
        <dbReference type="Google" id="ProtNLM"/>
    </source>
</evidence>
<keyword evidence="3" id="KW-1185">Reference proteome</keyword>
<reference evidence="2 3" key="1">
    <citation type="submission" date="2016-05" db="EMBL/GenBank/DDBJ databases">
        <title>Genomic and physiological characterization of Planctopirus sp. isolated from fresh water lake.</title>
        <authorList>
            <person name="Subhash Y."/>
            <person name="Ramana C."/>
        </authorList>
    </citation>
    <scope>NUCLEOTIDE SEQUENCE [LARGE SCALE GENOMIC DNA]</scope>
    <source>
        <strain evidence="2 3">JC280</strain>
    </source>
</reference>
<organism evidence="2 3">
    <name type="scientific">Planctopirus hydrillae</name>
    <dbReference type="NCBI Taxonomy" id="1841610"/>
    <lineage>
        <taxon>Bacteria</taxon>
        <taxon>Pseudomonadati</taxon>
        <taxon>Planctomycetota</taxon>
        <taxon>Planctomycetia</taxon>
        <taxon>Planctomycetales</taxon>
        <taxon>Planctomycetaceae</taxon>
        <taxon>Planctopirus</taxon>
    </lineage>
</organism>
<evidence type="ECO:0000313" key="2">
    <source>
        <dbReference type="EMBL" id="ODA31954.1"/>
    </source>
</evidence>
<sequence length="164" mass="17071">MLLAVPISGHLAGAVFYFGYVLKHFLCRKLSMFSASLRCQFLVVMIGAMFLGGCGGAPTPTLAPVSGRVSKNGAPMENANVTFSPVAKGRPSAATTASDGSFTLLYVANQPGATLGKHRVTIEFPAIASSSNPDAAPLPPPAPYLVPEEVEVVTGENSFQFTIP</sequence>
<dbReference type="STRING" id="1841610.A6X21_22045"/>
<keyword evidence="1" id="KW-1133">Transmembrane helix</keyword>
<keyword evidence="1" id="KW-0472">Membrane</keyword>
<protein>
    <recommendedName>
        <fullName evidence="4">Carboxypeptidase regulatory-like domain-containing protein</fullName>
    </recommendedName>
</protein>
<gene>
    <name evidence="2" type="ORF">A6X21_22045</name>
</gene>
<feature type="transmembrane region" description="Helical" evidence="1">
    <location>
        <begin position="6"/>
        <end position="27"/>
    </location>
</feature>
<keyword evidence="1" id="KW-0812">Transmembrane</keyword>
<dbReference type="AlphaFoldDB" id="A0A1C3EFH3"/>